<proteinExistence type="predicted"/>
<feature type="chain" id="PRO_5046646070" evidence="9">
    <location>
        <begin position="25"/>
        <end position="379"/>
    </location>
</feature>
<dbReference type="PIRSF" id="PIRSF000294">
    <property type="entry name" value="Cytochrome-c_peroxidase"/>
    <property type="match status" value="1"/>
</dbReference>
<evidence type="ECO:0000259" key="10">
    <source>
        <dbReference type="PROSITE" id="PS51007"/>
    </source>
</evidence>
<keyword evidence="11" id="KW-0575">Peroxidase</keyword>
<evidence type="ECO:0000256" key="9">
    <source>
        <dbReference type="SAM" id="SignalP"/>
    </source>
</evidence>
<protein>
    <submittedName>
        <fullName evidence="11">Cytochrome c peroxidase</fullName>
        <ecNumber evidence="11">1.11.1.5</ecNumber>
    </submittedName>
</protein>
<sequence>MHNRKFLKISAIAASFLIAAGVSAAGKQTYPPLAPLPPVPIPADNPMTPEKVELGKKLFWDGRLSGDGSMPCVSCHLPGLGWGDGGQISRGYPGTKHWRNSQTVINSAYYNKLFWEGNVTSLEQQAPAAAEGGVAGNGDRSVMEMRLRFVPEYVEAFKKVFGGEWPRMTHAYAAIAAYQRTVVSDAAKVPFDRYAKGDKKALNASQLAGMKLFNGKAGCIQCHNGPLASDQKFYDTGLPDFEGFKTDPLYQVTHRWEHYQKGVSEPRYRNADMDYGLYYRTKNPKDIGKFRTPSLRELKYTAPYMHNGVFATLDEVVNFYDQGGGKGTNKSPLIKPLKLSAKEKKDLVAFLEALSMTEPLIHDDPVLPGDYQPLPAPVK</sequence>
<feature type="domain" description="Cytochrome c" evidence="10">
    <location>
        <begin position="204"/>
        <end position="355"/>
    </location>
</feature>
<dbReference type="Proteomes" id="UP001479520">
    <property type="component" value="Plasmid unnamed1"/>
</dbReference>
<comment type="subcellular location">
    <subcellularLocation>
        <location evidence="1">Periplasm</location>
    </subcellularLocation>
</comment>
<evidence type="ECO:0000256" key="2">
    <source>
        <dbReference type="ARBA" id="ARBA00022617"/>
    </source>
</evidence>
<dbReference type="InterPro" id="IPR009056">
    <property type="entry name" value="Cyt_c-like_dom"/>
</dbReference>
<dbReference type="EMBL" id="CP151407">
    <property type="protein sequence ID" value="WZJ23291.1"/>
    <property type="molecule type" value="Genomic_DNA"/>
</dbReference>
<keyword evidence="3 8" id="KW-0479">Metal-binding</keyword>
<gene>
    <name evidence="11" type="ORF">AADV58_17940</name>
</gene>
<dbReference type="PROSITE" id="PS51007">
    <property type="entry name" value="CYTC"/>
    <property type="match status" value="2"/>
</dbReference>
<dbReference type="Gene3D" id="1.10.760.10">
    <property type="entry name" value="Cytochrome c-like domain"/>
    <property type="match status" value="2"/>
</dbReference>
<evidence type="ECO:0000256" key="6">
    <source>
        <dbReference type="ARBA" id="ARBA00023002"/>
    </source>
</evidence>
<dbReference type="GO" id="GO:0004130">
    <property type="term" value="F:cytochrome-c peroxidase activity"/>
    <property type="evidence" value="ECO:0007669"/>
    <property type="project" value="UniProtKB-EC"/>
</dbReference>
<feature type="domain" description="Cytochrome c" evidence="10">
    <location>
        <begin position="50"/>
        <end position="158"/>
    </location>
</feature>
<keyword evidence="4 9" id="KW-0732">Signal</keyword>
<feature type="signal peptide" evidence="9">
    <location>
        <begin position="1"/>
        <end position="24"/>
    </location>
</feature>
<evidence type="ECO:0000256" key="4">
    <source>
        <dbReference type="ARBA" id="ARBA00022729"/>
    </source>
</evidence>
<keyword evidence="2 8" id="KW-0349">Heme</keyword>
<evidence type="ECO:0000256" key="3">
    <source>
        <dbReference type="ARBA" id="ARBA00022723"/>
    </source>
</evidence>
<keyword evidence="7 8" id="KW-0408">Iron</keyword>
<evidence type="ECO:0000313" key="11">
    <source>
        <dbReference type="EMBL" id="WZJ23291.1"/>
    </source>
</evidence>
<keyword evidence="5" id="KW-0574">Periplasm</keyword>
<keyword evidence="12" id="KW-1185">Reference proteome</keyword>
<dbReference type="EC" id="1.11.1.5" evidence="11"/>
<evidence type="ECO:0000256" key="7">
    <source>
        <dbReference type="ARBA" id="ARBA00023004"/>
    </source>
</evidence>
<dbReference type="InterPro" id="IPR004852">
    <property type="entry name" value="Di-haem_cyt_c_peroxidsae"/>
</dbReference>
<evidence type="ECO:0000256" key="1">
    <source>
        <dbReference type="ARBA" id="ARBA00004418"/>
    </source>
</evidence>
<dbReference type="InterPro" id="IPR036909">
    <property type="entry name" value="Cyt_c-like_dom_sf"/>
</dbReference>
<organism evidence="11 12">
    <name type="scientific">Azonexus hydrophilus</name>
    <dbReference type="NCBI Taxonomy" id="418702"/>
    <lineage>
        <taxon>Bacteria</taxon>
        <taxon>Pseudomonadati</taxon>
        <taxon>Pseudomonadota</taxon>
        <taxon>Betaproteobacteria</taxon>
        <taxon>Rhodocyclales</taxon>
        <taxon>Azonexaceae</taxon>
        <taxon>Azonexus</taxon>
    </lineage>
</organism>
<keyword evidence="6 11" id="KW-0560">Oxidoreductase</keyword>
<dbReference type="PANTHER" id="PTHR30600">
    <property type="entry name" value="CYTOCHROME C PEROXIDASE-RELATED"/>
    <property type="match status" value="1"/>
</dbReference>
<name>A0ABZ2XL02_9RHOO</name>
<geneLocation type="plasmid" evidence="11 12">
    <name>unnamed1</name>
</geneLocation>
<dbReference type="InterPro" id="IPR026259">
    <property type="entry name" value="MauG/Cytc_peroxidase"/>
</dbReference>
<dbReference type="PANTHER" id="PTHR30600:SF10">
    <property type="entry name" value="BLL6722 PROTEIN"/>
    <property type="match status" value="1"/>
</dbReference>
<dbReference type="InterPro" id="IPR051395">
    <property type="entry name" value="Cytochrome_c_Peroxidase/MauG"/>
</dbReference>
<accession>A0ABZ2XL02</accession>
<dbReference type="SUPFAM" id="SSF46626">
    <property type="entry name" value="Cytochrome c"/>
    <property type="match status" value="2"/>
</dbReference>
<evidence type="ECO:0000256" key="8">
    <source>
        <dbReference type="PROSITE-ProRule" id="PRU00433"/>
    </source>
</evidence>
<reference evidence="11 12" key="1">
    <citation type="submission" date="2024-04" db="EMBL/GenBank/DDBJ databases">
        <title>Dissimilatory iodate-reducing microorganisms contribute to the enrichment of iodine in groundwater.</title>
        <authorList>
            <person name="Jiang Z."/>
        </authorList>
    </citation>
    <scope>NUCLEOTIDE SEQUENCE [LARGE SCALE GENOMIC DNA]</scope>
    <source>
        <strain evidence="11 12">NCP973</strain>
        <plasmid evidence="11 12">unnamed1</plasmid>
    </source>
</reference>
<evidence type="ECO:0000256" key="5">
    <source>
        <dbReference type="ARBA" id="ARBA00022764"/>
    </source>
</evidence>
<evidence type="ECO:0000313" key="12">
    <source>
        <dbReference type="Proteomes" id="UP001479520"/>
    </source>
</evidence>
<keyword evidence="11" id="KW-0614">Plasmid</keyword>
<dbReference type="Pfam" id="PF03150">
    <property type="entry name" value="CCP_MauG"/>
    <property type="match status" value="1"/>
</dbReference>
<dbReference type="RefSeq" id="WP_341744630.1">
    <property type="nucleotide sequence ID" value="NZ_CP151407.1"/>
</dbReference>